<evidence type="ECO:0000313" key="1">
    <source>
        <dbReference type="EMBL" id="KAG8630081.1"/>
    </source>
</evidence>
<proteinExistence type="predicted"/>
<dbReference type="OrthoDB" id="10368886at2759"/>
<keyword evidence="2" id="KW-1185">Reference proteome</keyword>
<dbReference type="AlphaFoldDB" id="A0A8K0L967"/>
<gene>
    <name evidence="1" type="ORF">KVT40_001700</name>
</gene>
<dbReference type="Proteomes" id="UP000809789">
    <property type="component" value="Unassembled WGS sequence"/>
</dbReference>
<name>A0A8K0L967_9PEZI</name>
<accession>A0A8K0L967</accession>
<reference evidence="1" key="1">
    <citation type="submission" date="2021-07" db="EMBL/GenBank/DDBJ databases">
        <title>Elsinoe batatas strain:CRI-CJ2 Genome sequencing and assembly.</title>
        <authorList>
            <person name="Huang L."/>
        </authorList>
    </citation>
    <scope>NUCLEOTIDE SEQUENCE</scope>
    <source>
        <strain evidence="1">CRI-CJ2</strain>
    </source>
</reference>
<dbReference type="EMBL" id="JAESVG020000002">
    <property type="protein sequence ID" value="KAG8630081.1"/>
    <property type="molecule type" value="Genomic_DNA"/>
</dbReference>
<organism evidence="1 2">
    <name type="scientific">Elsinoe batatas</name>
    <dbReference type="NCBI Taxonomy" id="2601811"/>
    <lineage>
        <taxon>Eukaryota</taxon>
        <taxon>Fungi</taxon>
        <taxon>Dikarya</taxon>
        <taxon>Ascomycota</taxon>
        <taxon>Pezizomycotina</taxon>
        <taxon>Dothideomycetes</taxon>
        <taxon>Dothideomycetidae</taxon>
        <taxon>Myriangiales</taxon>
        <taxon>Elsinoaceae</taxon>
        <taxon>Elsinoe</taxon>
    </lineage>
</organism>
<sequence>MSDSLTLMSAAAGKEYKRLKANMDSAIHKAIRNLKKSQEWRDSSAEQKEMMLLVDREQIEEKYYAQGKHPLQVPGLEDQSHLDGITQAAVQIGEVIDDPSRQDIDAMPASERSFTPVNLRRSDRTTISAAEQRHVLAQSTERKDSNGDQAGGRIQVLPEGAGVHHQAAQGITLSVPIDYRGTITFAPGQ</sequence>
<evidence type="ECO:0000313" key="2">
    <source>
        <dbReference type="Proteomes" id="UP000809789"/>
    </source>
</evidence>
<comment type="caution">
    <text evidence="1">The sequence shown here is derived from an EMBL/GenBank/DDBJ whole genome shotgun (WGS) entry which is preliminary data.</text>
</comment>
<protein>
    <submittedName>
        <fullName evidence="1">Uncharacterized protein</fullName>
    </submittedName>
</protein>